<keyword evidence="2" id="KW-1185">Reference proteome</keyword>
<gene>
    <name evidence="1" type="ORF">HIJ39_17070</name>
</gene>
<evidence type="ECO:0000313" key="1">
    <source>
        <dbReference type="EMBL" id="NMP24047.1"/>
    </source>
</evidence>
<sequence>MEDIIFLLLAALVLFLLLRNVLGGGNAGTSSAYQSNLIGSAQQAAQKAITAIDTTAANTASQLGKLAATVESNILHGAAKAYEKAPVATPKTTNYAKAVQGQLYPGIATGLGATAGPAGAIGAGVGSGLIDFVGGVEQGVGSAAGAVKKLPAQKWLNTHINHPVDHALGSAFSATAKFVSKQANNVTNWIGHVL</sequence>
<organism evidence="1 2">
    <name type="scientific">Sulfobacillus harzensis</name>
    <dbReference type="NCBI Taxonomy" id="2729629"/>
    <lineage>
        <taxon>Bacteria</taxon>
        <taxon>Bacillati</taxon>
        <taxon>Bacillota</taxon>
        <taxon>Clostridia</taxon>
        <taxon>Eubacteriales</taxon>
        <taxon>Clostridiales Family XVII. Incertae Sedis</taxon>
        <taxon>Sulfobacillus</taxon>
    </lineage>
</organism>
<dbReference type="RefSeq" id="WP_169101827.1">
    <property type="nucleotide sequence ID" value="NZ_JABBVZ010000080.1"/>
</dbReference>
<name>A0A7Y0Q3Y5_9FIRM</name>
<accession>A0A7Y0Q3Y5</accession>
<protein>
    <submittedName>
        <fullName evidence="1">Uncharacterized protein</fullName>
    </submittedName>
</protein>
<dbReference type="Proteomes" id="UP000533476">
    <property type="component" value="Unassembled WGS sequence"/>
</dbReference>
<comment type="caution">
    <text evidence="1">The sequence shown here is derived from an EMBL/GenBank/DDBJ whole genome shotgun (WGS) entry which is preliminary data.</text>
</comment>
<dbReference type="EMBL" id="JABBVZ010000080">
    <property type="protein sequence ID" value="NMP24047.1"/>
    <property type="molecule type" value="Genomic_DNA"/>
</dbReference>
<proteinExistence type="predicted"/>
<evidence type="ECO:0000313" key="2">
    <source>
        <dbReference type="Proteomes" id="UP000533476"/>
    </source>
</evidence>
<reference evidence="1 2" key="1">
    <citation type="submission" date="2020-04" db="EMBL/GenBank/DDBJ databases">
        <authorList>
            <person name="Zhang R."/>
            <person name="Schippers A."/>
        </authorList>
    </citation>
    <scope>NUCLEOTIDE SEQUENCE [LARGE SCALE GENOMIC DNA]</scope>
    <source>
        <strain evidence="1 2">DSM 109850</strain>
    </source>
</reference>
<dbReference type="AlphaFoldDB" id="A0A7Y0Q3Y5"/>